<proteinExistence type="predicted"/>
<evidence type="ECO:0000313" key="2">
    <source>
        <dbReference type="EMBL" id="GIY25311.1"/>
    </source>
</evidence>
<name>A0AAV4RWT2_CAEEX</name>
<dbReference type="AlphaFoldDB" id="A0AAV4RWT2"/>
<comment type="caution">
    <text evidence="2">The sequence shown here is derived from an EMBL/GenBank/DDBJ whole genome shotgun (WGS) entry which is preliminary data.</text>
</comment>
<organism evidence="2 3">
    <name type="scientific">Caerostris extrusa</name>
    <name type="common">Bark spider</name>
    <name type="synonym">Caerostris bankana</name>
    <dbReference type="NCBI Taxonomy" id="172846"/>
    <lineage>
        <taxon>Eukaryota</taxon>
        <taxon>Metazoa</taxon>
        <taxon>Ecdysozoa</taxon>
        <taxon>Arthropoda</taxon>
        <taxon>Chelicerata</taxon>
        <taxon>Arachnida</taxon>
        <taxon>Araneae</taxon>
        <taxon>Araneomorphae</taxon>
        <taxon>Entelegynae</taxon>
        <taxon>Araneoidea</taxon>
        <taxon>Araneidae</taxon>
        <taxon>Caerostris</taxon>
    </lineage>
</organism>
<feature type="region of interest" description="Disordered" evidence="1">
    <location>
        <begin position="1"/>
        <end position="36"/>
    </location>
</feature>
<sequence length="76" mass="8454">MDEISRRSTANRGQNAGAFRGRRWGDLPPLPSPLPLLPPTPAIKTFDAEFSLLSLSLSLPSHCTQHEGGYYDRMEQ</sequence>
<keyword evidence="3" id="KW-1185">Reference proteome</keyword>
<dbReference type="EMBL" id="BPLR01008517">
    <property type="protein sequence ID" value="GIY25311.1"/>
    <property type="molecule type" value="Genomic_DNA"/>
</dbReference>
<reference evidence="2 3" key="1">
    <citation type="submission" date="2021-06" db="EMBL/GenBank/DDBJ databases">
        <title>Caerostris extrusa draft genome.</title>
        <authorList>
            <person name="Kono N."/>
            <person name="Arakawa K."/>
        </authorList>
    </citation>
    <scope>NUCLEOTIDE SEQUENCE [LARGE SCALE GENOMIC DNA]</scope>
</reference>
<dbReference type="Proteomes" id="UP001054945">
    <property type="component" value="Unassembled WGS sequence"/>
</dbReference>
<gene>
    <name evidence="2" type="ORF">CEXT_630051</name>
</gene>
<evidence type="ECO:0000256" key="1">
    <source>
        <dbReference type="SAM" id="MobiDB-lite"/>
    </source>
</evidence>
<accession>A0AAV4RWT2</accession>
<protein>
    <submittedName>
        <fullName evidence="2">Uncharacterized protein</fullName>
    </submittedName>
</protein>
<evidence type="ECO:0000313" key="3">
    <source>
        <dbReference type="Proteomes" id="UP001054945"/>
    </source>
</evidence>